<dbReference type="Gene3D" id="1.10.3680.10">
    <property type="entry name" value="TerB-like"/>
    <property type="match status" value="1"/>
</dbReference>
<evidence type="ECO:0000259" key="1">
    <source>
        <dbReference type="Pfam" id="PF05099"/>
    </source>
</evidence>
<comment type="caution">
    <text evidence="2">The sequence shown here is derived from an EMBL/GenBank/DDBJ whole genome shotgun (WGS) entry which is preliminary data.</text>
</comment>
<protein>
    <recommendedName>
        <fullName evidence="1">Co-chaperone DjlA N-terminal domain-containing protein</fullName>
    </recommendedName>
</protein>
<name>A0A2A4SVC7_9DELT</name>
<dbReference type="EMBL" id="NVSR01000114">
    <property type="protein sequence ID" value="PCI25310.1"/>
    <property type="molecule type" value="Genomic_DNA"/>
</dbReference>
<dbReference type="Pfam" id="PF05099">
    <property type="entry name" value="TerB"/>
    <property type="match status" value="1"/>
</dbReference>
<gene>
    <name evidence="2" type="ORF">COB67_10745</name>
</gene>
<evidence type="ECO:0000313" key="3">
    <source>
        <dbReference type="Proteomes" id="UP000218113"/>
    </source>
</evidence>
<sequence>MLPFTKTEIQKKQFLQMKQCMEDIFPHLDSGKELFSTFFPGAEIAINHHRGRQKVEAQDVLEYKIHELKQWIHQVLEQAIQVSVAPEKEIIAPKSIQMPFSMAEKLIQTILKIFTCGRDIADHDYYFLADVTGALTMEGGIVLKIIDQTQYEIRKSFFSILLEYLDEQQCFHCAILLYQAIRADKQIHPAEFKYIENISQLLRNDQAKLEQVEATCRDEFFLPPIQLNEELSIYLFRYLIEIVMCDEDYNPQESEFVRRVALLFDFDKQRQDEVIQPVAATQMVKASLFPKN</sequence>
<dbReference type="InterPro" id="IPR029024">
    <property type="entry name" value="TerB-like"/>
</dbReference>
<dbReference type="InterPro" id="IPR007791">
    <property type="entry name" value="DjlA_N"/>
</dbReference>
<feature type="domain" description="Co-chaperone DjlA N-terminal" evidence="1">
    <location>
        <begin position="173"/>
        <end position="269"/>
    </location>
</feature>
<dbReference type="SUPFAM" id="SSF158682">
    <property type="entry name" value="TerB-like"/>
    <property type="match status" value="1"/>
</dbReference>
<dbReference type="AlphaFoldDB" id="A0A2A4SVC7"/>
<accession>A0A2A4SVC7</accession>
<dbReference type="Proteomes" id="UP000218113">
    <property type="component" value="Unassembled WGS sequence"/>
</dbReference>
<reference evidence="3" key="1">
    <citation type="submission" date="2017-08" db="EMBL/GenBank/DDBJ databases">
        <title>A dynamic microbial community with high functional redundancy inhabits the cold, oxic subseafloor aquifer.</title>
        <authorList>
            <person name="Tully B.J."/>
            <person name="Wheat C.G."/>
            <person name="Glazer B.T."/>
            <person name="Huber J.A."/>
        </authorList>
    </citation>
    <scope>NUCLEOTIDE SEQUENCE [LARGE SCALE GENOMIC DNA]</scope>
</reference>
<proteinExistence type="predicted"/>
<dbReference type="CDD" id="cd07177">
    <property type="entry name" value="terB_like"/>
    <property type="match status" value="1"/>
</dbReference>
<evidence type="ECO:0000313" key="2">
    <source>
        <dbReference type="EMBL" id="PCI25310.1"/>
    </source>
</evidence>
<organism evidence="2 3">
    <name type="scientific">SAR324 cluster bacterium</name>
    <dbReference type="NCBI Taxonomy" id="2024889"/>
    <lineage>
        <taxon>Bacteria</taxon>
        <taxon>Deltaproteobacteria</taxon>
        <taxon>SAR324 cluster</taxon>
    </lineage>
</organism>